<feature type="region of interest" description="Disordered" evidence="1">
    <location>
        <begin position="1"/>
        <end position="27"/>
    </location>
</feature>
<evidence type="ECO:0000313" key="2">
    <source>
        <dbReference type="EMBL" id="PKU77079.1"/>
    </source>
</evidence>
<feature type="compositionally biased region" description="Polar residues" evidence="1">
    <location>
        <begin position="17"/>
        <end position="27"/>
    </location>
</feature>
<dbReference type="EMBL" id="KZ502537">
    <property type="protein sequence ID" value="PKU77079.1"/>
    <property type="molecule type" value="Genomic_DNA"/>
</dbReference>
<evidence type="ECO:0000313" key="3">
    <source>
        <dbReference type="Proteomes" id="UP000233837"/>
    </source>
</evidence>
<proteinExistence type="predicted"/>
<organism evidence="2 3">
    <name type="scientific">Dendrobium catenatum</name>
    <dbReference type="NCBI Taxonomy" id="906689"/>
    <lineage>
        <taxon>Eukaryota</taxon>
        <taxon>Viridiplantae</taxon>
        <taxon>Streptophyta</taxon>
        <taxon>Embryophyta</taxon>
        <taxon>Tracheophyta</taxon>
        <taxon>Spermatophyta</taxon>
        <taxon>Magnoliopsida</taxon>
        <taxon>Liliopsida</taxon>
        <taxon>Asparagales</taxon>
        <taxon>Orchidaceae</taxon>
        <taxon>Epidendroideae</taxon>
        <taxon>Malaxideae</taxon>
        <taxon>Dendrobiinae</taxon>
        <taxon>Dendrobium</taxon>
    </lineage>
</organism>
<gene>
    <name evidence="2" type="ORF">MA16_Dca001685</name>
</gene>
<reference evidence="2 3" key="2">
    <citation type="journal article" date="2017" name="Nature">
        <title>The Apostasia genome and the evolution of orchids.</title>
        <authorList>
            <person name="Zhang G.Q."/>
            <person name="Liu K.W."/>
            <person name="Li Z."/>
            <person name="Lohaus R."/>
            <person name="Hsiao Y.Y."/>
            <person name="Niu S.C."/>
            <person name="Wang J.Y."/>
            <person name="Lin Y.C."/>
            <person name="Xu Q."/>
            <person name="Chen L.J."/>
            <person name="Yoshida K."/>
            <person name="Fujiwara S."/>
            <person name="Wang Z.W."/>
            <person name="Zhang Y.Q."/>
            <person name="Mitsuda N."/>
            <person name="Wang M."/>
            <person name="Liu G.H."/>
            <person name="Pecoraro L."/>
            <person name="Huang H.X."/>
            <person name="Xiao X.J."/>
            <person name="Lin M."/>
            <person name="Wu X.Y."/>
            <person name="Wu W.L."/>
            <person name="Chen Y.Y."/>
            <person name="Chang S.B."/>
            <person name="Sakamoto S."/>
            <person name="Ohme-Takagi M."/>
            <person name="Yagi M."/>
            <person name="Zeng S.J."/>
            <person name="Shen C.Y."/>
            <person name="Yeh C.M."/>
            <person name="Luo Y.B."/>
            <person name="Tsai W.C."/>
            <person name="Van de Peer Y."/>
            <person name="Liu Z.J."/>
        </authorList>
    </citation>
    <scope>NUCLEOTIDE SEQUENCE [LARGE SCALE GENOMIC DNA]</scope>
    <source>
        <tissue evidence="2">The whole plant</tissue>
    </source>
</reference>
<dbReference type="AlphaFoldDB" id="A0A2I0WN43"/>
<protein>
    <submittedName>
        <fullName evidence="2">Uncharacterized protein</fullName>
    </submittedName>
</protein>
<dbReference type="Proteomes" id="UP000233837">
    <property type="component" value="Unassembled WGS sequence"/>
</dbReference>
<evidence type="ECO:0000256" key="1">
    <source>
        <dbReference type="SAM" id="MobiDB-lite"/>
    </source>
</evidence>
<sequence length="183" mass="20822">MVKKKNTPFIPSHHPNSETSGTSNSEVSTMKQAVQMVIISPKDLRHHETSGCHNVVFSRALLVLHRRIPRLRPVPPVQVIQKPLPLLSNKPISDEFICPVKHRLIAYNDGLVPAQKLTFFYWIPCPSRIQLKILSCAAELQRHHRISHLAASSEKVFPAKYRFRGLVLTGEKRSGIFEEGYNF</sequence>
<accession>A0A2I0WN43</accession>
<name>A0A2I0WN43_9ASPA</name>
<keyword evidence="3" id="KW-1185">Reference proteome</keyword>
<reference evidence="2 3" key="1">
    <citation type="journal article" date="2016" name="Sci. Rep.">
        <title>The Dendrobium catenatum Lindl. genome sequence provides insights into polysaccharide synthase, floral development and adaptive evolution.</title>
        <authorList>
            <person name="Zhang G.Q."/>
            <person name="Xu Q."/>
            <person name="Bian C."/>
            <person name="Tsai W.C."/>
            <person name="Yeh C.M."/>
            <person name="Liu K.W."/>
            <person name="Yoshida K."/>
            <person name="Zhang L.S."/>
            <person name="Chang S.B."/>
            <person name="Chen F."/>
            <person name="Shi Y."/>
            <person name="Su Y.Y."/>
            <person name="Zhang Y.Q."/>
            <person name="Chen L.J."/>
            <person name="Yin Y."/>
            <person name="Lin M."/>
            <person name="Huang H."/>
            <person name="Deng H."/>
            <person name="Wang Z.W."/>
            <person name="Zhu S.L."/>
            <person name="Zhao X."/>
            <person name="Deng C."/>
            <person name="Niu S.C."/>
            <person name="Huang J."/>
            <person name="Wang M."/>
            <person name="Liu G.H."/>
            <person name="Yang H.J."/>
            <person name="Xiao X.J."/>
            <person name="Hsiao Y.Y."/>
            <person name="Wu W.L."/>
            <person name="Chen Y.Y."/>
            <person name="Mitsuda N."/>
            <person name="Ohme-Takagi M."/>
            <person name="Luo Y.B."/>
            <person name="Van de Peer Y."/>
            <person name="Liu Z.J."/>
        </authorList>
    </citation>
    <scope>NUCLEOTIDE SEQUENCE [LARGE SCALE GENOMIC DNA]</scope>
    <source>
        <tissue evidence="2">The whole plant</tissue>
    </source>
</reference>